<dbReference type="InterPro" id="IPR015168">
    <property type="entry name" value="SsuA/THI5"/>
</dbReference>
<comment type="similarity">
    <text evidence="2">Belongs to the bacterial solute-binding protein SsuA/TauA family.</text>
</comment>
<gene>
    <name evidence="6" type="ORF">BE15_18335</name>
</gene>
<name>A0A150QET9_SORCE</name>
<keyword evidence="3 4" id="KW-0732">Signal</keyword>
<dbReference type="RefSeq" id="WP_061610503.1">
    <property type="nucleotide sequence ID" value="NZ_JEMA01000739.1"/>
</dbReference>
<dbReference type="AlphaFoldDB" id="A0A150QET9"/>
<proteinExistence type="inferred from homology"/>
<comment type="subcellular location">
    <subcellularLocation>
        <location evidence="1">Periplasm</location>
    </subcellularLocation>
</comment>
<dbReference type="PANTHER" id="PTHR30024">
    <property type="entry name" value="ALIPHATIC SULFONATES-BINDING PROTEIN-RELATED"/>
    <property type="match status" value="1"/>
</dbReference>
<feature type="domain" description="SsuA/THI5-like" evidence="5">
    <location>
        <begin position="91"/>
        <end position="276"/>
    </location>
</feature>
<dbReference type="OrthoDB" id="8877897at2"/>
<sequence length="356" mass="38375">MRDSHTTARFTVARRSLVAALCAALSLAACAKAEPGGGPGNGDGAAGGYEVLELRYQGFVGAVSVLELAEDLGYLAPIKLNYVGNTISGPQDIQTVVTGDTDVGHAFNGAVIKLIAAGAPLRAVVGSYGVDAKRWSGFYVTEDSPIRSARDLIGKKVAMNTLGAHHELMLKEYLSRQGLTSAEIAQVTLVVLPPVSTEQALRQKQVDVAVLGDVLRDKALERGGIRALFSDFELFGEFTAGSYVLTTRFLRENPNSTRKLVEAAARAIEWARAAPRDEAVARLRSIIERRQRNEDASVVKYWTSMGVAGKGGLLSAKEYKIWIDWLVKDGEIKEGQIKPEDLYTNQLNPFAATPAQ</sequence>
<evidence type="ECO:0000256" key="4">
    <source>
        <dbReference type="SAM" id="SignalP"/>
    </source>
</evidence>
<dbReference type="Gene3D" id="3.40.190.10">
    <property type="entry name" value="Periplasmic binding protein-like II"/>
    <property type="match status" value="2"/>
</dbReference>
<evidence type="ECO:0000256" key="2">
    <source>
        <dbReference type="ARBA" id="ARBA00010742"/>
    </source>
</evidence>
<dbReference type="Proteomes" id="UP000075260">
    <property type="component" value="Unassembled WGS sequence"/>
</dbReference>
<evidence type="ECO:0000256" key="1">
    <source>
        <dbReference type="ARBA" id="ARBA00004418"/>
    </source>
</evidence>
<comment type="caution">
    <text evidence="6">The sequence shown here is derived from an EMBL/GenBank/DDBJ whole genome shotgun (WGS) entry which is preliminary data.</text>
</comment>
<dbReference type="SUPFAM" id="SSF53850">
    <property type="entry name" value="Periplasmic binding protein-like II"/>
    <property type="match status" value="1"/>
</dbReference>
<dbReference type="Pfam" id="PF09084">
    <property type="entry name" value="NMT1"/>
    <property type="match status" value="1"/>
</dbReference>
<feature type="signal peptide" evidence="4">
    <location>
        <begin position="1"/>
        <end position="31"/>
    </location>
</feature>
<organism evidence="6 7">
    <name type="scientific">Sorangium cellulosum</name>
    <name type="common">Polyangium cellulosum</name>
    <dbReference type="NCBI Taxonomy" id="56"/>
    <lineage>
        <taxon>Bacteria</taxon>
        <taxon>Pseudomonadati</taxon>
        <taxon>Myxococcota</taxon>
        <taxon>Polyangia</taxon>
        <taxon>Polyangiales</taxon>
        <taxon>Polyangiaceae</taxon>
        <taxon>Sorangium</taxon>
    </lineage>
</organism>
<dbReference type="PROSITE" id="PS51257">
    <property type="entry name" value="PROKAR_LIPOPROTEIN"/>
    <property type="match status" value="1"/>
</dbReference>
<dbReference type="EMBL" id="JEMA01000739">
    <property type="protein sequence ID" value="KYF66461.1"/>
    <property type="molecule type" value="Genomic_DNA"/>
</dbReference>
<feature type="chain" id="PRO_5007566604" evidence="4">
    <location>
        <begin position="32"/>
        <end position="356"/>
    </location>
</feature>
<dbReference type="PANTHER" id="PTHR30024:SF47">
    <property type="entry name" value="TAURINE-BINDING PERIPLASMIC PROTEIN"/>
    <property type="match status" value="1"/>
</dbReference>
<dbReference type="GO" id="GO:0042597">
    <property type="term" value="C:periplasmic space"/>
    <property type="evidence" value="ECO:0007669"/>
    <property type="project" value="UniProtKB-SubCell"/>
</dbReference>
<protein>
    <submittedName>
        <fullName evidence="6">ABC transporter substrate-binding protein</fullName>
    </submittedName>
</protein>
<evidence type="ECO:0000313" key="6">
    <source>
        <dbReference type="EMBL" id="KYF66461.1"/>
    </source>
</evidence>
<accession>A0A150QET9</accession>
<reference evidence="6 7" key="1">
    <citation type="submission" date="2014-02" db="EMBL/GenBank/DDBJ databases">
        <title>The small core and large imbalanced accessory genome model reveals a collaborative survival strategy of Sorangium cellulosum strains in nature.</title>
        <authorList>
            <person name="Han K."/>
            <person name="Peng R."/>
            <person name="Blom J."/>
            <person name="Li Y.-Z."/>
        </authorList>
    </citation>
    <scope>NUCLEOTIDE SEQUENCE [LARGE SCALE GENOMIC DNA]</scope>
    <source>
        <strain evidence="6 7">So0008-312</strain>
    </source>
</reference>
<evidence type="ECO:0000256" key="3">
    <source>
        <dbReference type="ARBA" id="ARBA00022729"/>
    </source>
</evidence>
<evidence type="ECO:0000313" key="7">
    <source>
        <dbReference type="Proteomes" id="UP000075260"/>
    </source>
</evidence>
<evidence type="ECO:0000259" key="5">
    <source>
        <dbReference type="Pfam" id="PF09084"/>
    </source>
</evidence>